<evidence type="ECO:0000313" key="3">
    <source>
        <dbReference type="Proteomes" id="UP001222027"/>
    </source>
</evidence>
<accession>A0AAV8QA54</accession>
<dbReference type="EMBL" id="JAQQAF010000007">
    <property type="protein sequence ID" value="KAJ8470139.1"/>
    <property type="molecule type" value="Genomic_DNA"/>
</dbReference>
<feature type="compositionally biased region" description="Basic residues" evidence="1">
    <location>
        <begin position="152"/>
        <end position="166"/>
    </location>
</feature>
<protein>
    <submittedName>
        <fullName evidence="2">Uncharacterized protein</fullName>
    </submittedName>
</protein>
<gene>
    <name evidence="2" type="ORF">OPV22_024482</name>
</gene>
<comment type="caution">
    <text evidence="2">The sequence shown here is derived from an EMBL/GenBank/DDBJ whole genome shotgun (WGS) entry which is preliminary data.</text>
</comment>
<name>A0AAV8QA54_ENSVE</name>
<reference evidence="2 3" key="1">
    <citation type="submission" date="2022-12" db="EMBL/GenBank/DDBJ databases">
        <title>Chromosome-scale assembly of the Ensete ventricosum genome.</title>
        <authorList>
            <person name="Dussert Y."/>
            <person name="Stocks J."/>
            <person name="Wendawek A."/>
            <person name="Woldeyes F."/>
            <person name="Nichols R.A."/>
            <person name="Borrell J.S."/>
        </authorList>
    </citation>
    <scope>NUCLEOTIDE SEQUENCE [LARGE SCALE GENOMIC DNA]</scope>
    <source>
        <strain evidence="3">cv. Maze</strain>
        <tissue evidence="2">Seeds</tissue>
    </source>
</reference>
<proteinExistence type="predicted"/>
<keyword evidence="3" id="KW-1185">Reference proteome</keyword>
<evidence type="ECO:0000313" key="2">
    <source>
        <dbReference type="EMBL" id="KAJ8470139.1"/>
    </source>
</evidence>
<evidence type="ECO:0000256" key="1">
    <source>
        <dbReference type="SAM" id="MobiDB-lite"/>
    </source>
</evidence>
<feature type="region of interest" description="Disordered" evidence="1">
    <location>
        <begin position="105"/>
        <end position="166"/>
    </location>
</feature>
<dbReference type="AlphaFoldDB" id="A0AAV8QA54"/>
<dbReference type="Proteomes" id="UP001222027">
    <property type="component" value="Unassembled WGS sequence"/>
</dbReference>
<sequence>MGRAPGSGLGGRLLEWWSSGRGEMFQLGSAADSCKKRRRGFYSNSNGVSVPEALIFFIAYHTVAPHHAIRGPCGEACACSWGMSTLPPLPLLDRIDLGDLRGMPKMSDGKAPSTRTAAPAWEVGVSPAREAPKVSSKKLIDAPTEQVDDPARRHKKVKVLTRRHKS</sequence>
<organism evidence="2 3">
    <name type="scientific">Ensete ventricosum</name>
    <name type="common">Abyssinian banana</name>
    <name type="synonym">Musa ensete</name>
    <dbReference type="NCBI Taxonomy" id="4639"/>
    <lineage>
        <taxon>Eukaryota</taxon>
        <taxon>Viridiplantae</taxon>
        <taxon>Streptophyta</taxon>
        <taxon>Embryophyta</taxon>
        <taxon>Tracheophyta</taxon>
        <taxon>Spermatophyta</taxon>
        <taxon>Magnoliopsida</taxon>
        <taxon>Liliopsida</taxon>
        <taxon>Zingiberales</taxon>
        <taxon>Musaceae</taxon>
        <taxon>Ensete</taxon>
    </lineage>
</organism>